<reference evidence="1 2" key="1">
    <citation type="submission" date="2024-02" db="EMBL/GenBank/DDBJ databases">
        <title>High-quality chromosome-scale genome assembly of Pensacola bahiagrass (Paspalum notatum Flugge var. saurae).</title>
        <authorList>
            <person name="Vega J.M."/>
            <person name="Podio M."/>
            <person name="Orjuela J."/>
            <person name="Siena L.A."/>
            <person name="Pessino S.C."/>
            <person name="Combes M.C."/>
            <person name="Mariac C."/>
            <person name="Albertini E."/>
            <person name="Pupilli F."/>
            <person name="Ortiz J.P.A."/>
            <person name="Leblanc O."/>
        </authorList>
    </citation>
    <scope>NUCLEOTIDE SEQUENCE [LARGE SCALE GENOMIC DNA]</scope>
    <source>
        <strain evidence="1">R1</strain>
        <tissue evidence="1">Leaf</tissue>
    </source>
</reference>
<dbReference type="Proteomes" id="UP001341281">
    <property type="component" value="Chromosome 04"/>
</dbReference>
<gene>
    <name evidence="1" type="ORF">U9M48_016515</name>
</gene>
<keyword evidence="2" id="KW-1185">Reference proteome</keyword>
<protein>
    <submittedName>
        <fullName evidence="1">Uncharacterized protein</fullName>
    </submittedName>
</protein>
<evidence type="ECO:0000313" key="1">
    <source>
        <dbReference type="EMBL" id="WVZ67440.1"/>
    </source>
</evidence>
<dbReference type="AlphaFoldDB" id="A0AAQ3T6R5"/>
<organism evidence="1 2">
    <name type="scientific">Paspalum notatum var. saurae</name>
    <dbReference type="NCBI Taxonomy" id="547442"/>
    <lineage>
        <taxon>Eukaryota</taxon>
        <taxon>Viridiplantae</taxon>
        <taxon>Streptophyta</taxon>
        <taxon>Embryophyta</taxon>
        <taxon>Tracheophyta</taxon>
        <taxon>Spermatophyta</taxon>
        <taxon>Magnoliopsida</taxon>
        <taxon>Liliopsida</taxon>
        <taxon>Poales</taxon>
        <taxon>Poaceae</taxon>
        <taxon>PACMAD clade</taxon>
        <taxon>Panicoideae</taxon>
        <taxon>Andropogonodae</taxon>
        <taxon>Paspaleae</taxon>
        <taxon>Paspalinae</taxon>
        <taxon>Paspalum</taxon>
    </lineage>
</organism>
<dbReference type="EMBL" id="CP144748">
    <property type="protein sequence ID" value="WVZ67440.1"/>
    <property type="molecule type" value="Genomic_DNA"/>
</dbReference>
<proteinExistence type="predicted"/>
<feature type="non-terminal residue" evidence="1">
    <location>
        <position position="120"/>
    </location>
</feature>
<name>A0AAQ3T6R5_PASNO</name>
<accession>A0AAQ3T6R5</accession>
<evidence type="ECO:0000313" key="2">
    <source>
        <dbReference type="Proteomes" id="UP001341281"/>
    </source>
</evidence>
<sequence length="120" mass="13250">RSRCGCGCGWGGLARTRTKAPAFLLFCRHPFRPSHTPRKVQTQTTHFPSPICPSYLDISLHCIHPSILCRRPSSSRRGTGRPPLLLPAGVPAPTLHLHLLSEVRGKGSNRLWQVASAYPH</sequence>